<dbReference type="Gene3D" id="1.10.10.10">
    <property type="entry name" value="Winged helix-like DNA-binding domain superfamily/Winged helix DNA-binding domain"/>
    <property type="match status" value="1"/>
</dbReference>
<dbReference type="SUPFAM" id="SSF52540">
    <property type="entry name" value="P-loop containing nucleoside triphosphate hydrolases"/>
    <property type="match status" value="1"/>
</dbReference>
<dbReference type="EMBL" id="BOQL01000043">
    <property type="protein sequence ID" value="GIM73138.1"/>
    <property type="molecule type" value="Genomic_DNA"/>
</dbReference>
<dbReference type="PANTHER" id="PTHR35807">
    <property type="entry name" value="TRANSCRIPTIONAL REGULATOR REDD-RELATED"/>
    <property type="match status" value="1"/>
</dbReference>
<dbReference type="PANTHER" id="PTHR35807:SF1">
    <property type="entry name" value="TRANSCRIPTIONAL REGULATOR REDD"/>
    <property type="match status" value="1"/>
</dbReference>
<dbReference type="GO" id="GO:0000160">
    <property type="term" value="P:phosphorelay signal transduction system"/>
    <property type="evidence" value="ECO:0007669"/>
    <property type="project" value="InterPro"/>
</dbReference>
<keyword evidence="8" id="KW-1185">Reference proteome</keyword>
<dbReference type="PROSITE" id="PS51755">
    <property type="entry name" value="OMPR_PHOB"/>
    <property type="match status" value="1"/>
</dbReference>
<proteinExistence type="inferred from homology"/>
<sequence>MTAEHEGLDLRLLGPVRAWRDGTELPLGSARRAAVLAVLALHAGHAVSRQQLITAMWGEEPPASAIGNVYTYVSTLRQVLEPGRDRWAAGQLLTSGGGTYCLHVRKQDVDVFRFEALREESRRHRTAGDRSAELAALEAAMRLWQGEALSGVPGPYAAAQRLRLTELRLASAERHAALLLDLGRHEEAIAALRLLVQAYPFQEALHGMLMTALHAGGRRAEALEVHDHLSQVLLEETGTEPSAALRAMRLRILTGTNELSAPARSSAAPATPTEPLAPIGRDAEIRLLRRACADVATGRGRSIRIEGTPGMGKTTLLGAALRSDLPAGCRAGWGIGDELAQRMPLGVLLECVESAMSGDATRDLVRQLFTVAADALDGPGPQTVDRAVALVRQAASETPLILVADDLQRADATTLRVWAALHELTRQLPLLLVASARPGNGELAGVPADEIITLAPLTAAEATALIRAVAPEPFDPRALSRLLSDAGGNPYYLRHLAATRRDEAGYRGAPPAELVAAVDAHLATFSEETRHLLRAVAFLGDHCTVAEVAAVTDHPVPELQRVLRPARAAGVLTDEEETLVFRHRIVARVLHESTPAALRIMLHRSFAEKIAQVGGAPERVVGQLLAGPVPLDSTASRWLAQHIEQLSARAPQVAISMLKRVRTEYALDEETRLGLTAWLARLLDRQRENAVAEAGWVAARTTDVRLEAEMQWIMACSHDRQGEHVAAADVARAVLSARRLPEPWLHRFRSLITRLRPHLPGEPTAPHLSRTALLGDRVSVIR</sequence>
<evidence type="ECO:0000313" key="7">
    <source>
        <dbReference type="EMBL" id="GIM73138.1"/>
    </source>
</evidence>
<dbReference type="RefSeq" id="WP_212991376.1">
    <property type="nucleotide sequence ID" value="NZ_BAABEA010000049.1"/>
</dbReference>
<name>A0A919VXW0_9ACTN</name>
<evidence type="ECO:0000256" key="1">
    <source>
        <dbReference type="ARBA" id="ARBA00005820"/>
    </source>
</evidence>
<dbReference type="SUPFAM" id="SSF48452">
    <property type="entry name" value="TPR-like"/>
    <property type="match status" value="1"/>
</dbReference>
<dbReference type="InterPro" id="IPR011990">
    <property type="entry name" value="TPR-like_helical_dom_sf"/>
</dbReference>
<evidence type="ECO:0000259" key="6">
    <source>
        <dbReference type="PROSITE" id="PS51755"/>
    </source>
</evidence>
<dbReference type="InterPro" id="IPR001867">
    <property type="entry name" value="OmpR/PhoB-type_DNA-bd"/>
</dbReference>
<dbReference type="InterPro" id="IPR051677">
    <property type="entry name" value="AfsR-DnrI-RedD_regulator"/>
</dbReference>
<evidence type="ECO:0000256" key="3">
    <source>
        <dbReference type="ARBA" id="ARBA00023125"/>
    </source>
</evidence>
<dbReference type="SMART" id="SM00862">
    <property type="entry name" value="Trans_reg_C"/>
    <property type="match status" value="1"/>
</dbReference>
<feature type="domain" description="OmpR/PhoB-type" evidence="6">
    <location>
        <begin position="1"/>
        <end position="104"/>
    </location>
</feature>
<dbReference type="Pfam" id="PF13191">
    <property type="entry name" value="AAA_16"/>
    <property type="match status" value="1"/>
</dbReference>
<comment type="caution">
    <text evidence="7">The sequence shown here is derived from an EMBL/GenBank/DDBJ whole genome shotgun (WGS) entry which is preliminary data.</text>
</comment>
<dbReference type="InterPro" id="IPR005158">
    <property type="entry name" value="BTAD"/>
</dbReference>
<dbReference type="CDD" id="cd15831">
    <property type="entry name" value="BTAD"/>
    <property type="match status" value="1"/>
</dbReference>
<keyword evidence="3 5" id="KW-0238">DNA-binding</keyword>
<evidence type="ECO:0000256" key="4">
    <source>
        <dbReference type="ARBA" id="ARBA00023163"/>
    </source>
</evidence>
<protein>
    <recommendedName>
        <fullName evidence="6">OmpR/PhoB-type domain-containing protein</fullName>
    </recommendedName>
</protein>
<comment type="similarity">
    <text evidence="1">Belongs to the AfsR/DnrI/RedD regulatory family.</text>
</comment>
<keyword evidence="2" id="KW-0805">Transcription regulation</keyword>
<dbReference type="Pfam" id="PF00486">
    <property type="entry name" value="Trans_reg_C"/>
    <property type="match status" value="1"/>
</dbReference>
<dbReference type="SUPFAM" id="SSF46894">
    <property type="entry name" value="C-terminal effector domain of the bipartite response regulators"/>
    <property type="match status" value="1"/>
</dbReference>
<dbReference type="SMART" id="SM01043">
    <property type="entry name" value="BTAD"/>
    <property type="match status" value="1"/>
</dbReference>
<organism evidence="7 8">
    <name type="scientific">Actinoplanes auranticolor</name>
    <dbReference type="NCBI Taxonomy" id="47988"/>
    <lineage>
        <taxon>Bacteria</taxon>
        <taxon>Bacillati</taxon>
        <taxon>Actinomycetota</taxon>
        <taxon>Actinomycetes</taxon>
        <taxon>Micromonosporales</taxon>
        <taxon>Micromonosporaceae</taxon>
        <taxon>Actinoplanes</taxon>
    </lineage>
</organism>
<accession>A0A919VXW0</accession>
<reference evidence="7" key="1">
    <citation type="submission" date="2021-03" db="EMBL/GenBank/DDBJ databases">
        <title>Whole genome shotgun sequence of Actinoplanes auranticolor NBRC 12245.</title>
        <authorList>
            <person name="Komaki H."/>
            <person name="Tamura T."/>
        </authorList>
    </citation>
    <scope>NUCLEOTIDE SEQUENCE</scope>
    <source>
        <strain evidence="7">NBRC 12245</strain>
    </source>
</reference>
<dbReference type="Gene3D" id="1.25.40.10">
    <property type="entry name" value="Tetratricopeptide repeat domain"/>
    <property type="match status" value="1"/>
</dbReference>
<gene>
    <name evidence="7" type="ORF">Aau02nite_54470</name>
</gene>
<feature type="DNA-binding region" description="OmpR/PhoB-type" evidence="5">
    <location>
        <begin position="1"/>
        <end position="104"/>
    </location>
</feature>
<dbReference type="GO" id="GO:0003677">
    <property type="term" value="F:DNA binding"/>
    <property type="evidence" value="ECO:0007669"/>
    <property type="project" value="UniProtKB-UniRule"/>
</dbReference>
<dbReference type="InterPro" id="IPR016032">
    <property type="entry name" value="Sig_transdc_resp-reg_C-effctor"/>
</dbReference>
<dbReference type="InterPro" id="IPR027417">
    <property type="entry name" value="P-loop_NTPase"/>
</dbReference>
<keyword evidence="4" id="KW-0804">Transcription</keyword>
<dbReference type="AlphaFoldDB" id="A0A919VXW0"/>
<evidence type="ECO:0000313" key="8">
    <source>
        <dbReference type="Proteomes" id="UP000681340"/>
    </source>
</evidence>
<dbReference type="InterPro" id="IPR036388">
    <property type="entry name" value="WH-like_DNA-bd_sf"/>
</dbReference>
<evidence type="ECO:0000256" key="5">
    <source>
        <dbReference type="PROSITE-ProRule" id="PRU01091"/>
    </source>
</evidence>
<dbReference type="Proteomes" id="UP000681340">
    <property type="component" value="Unassembled WGS sequence"/>
</dbReference>
<dbReference type="Pfam" id="PF03704">
    <property type="entry name" value="BTAD"/>
    <property type="match status" value="1"/>
</dbReference>
<dbReference type="InterPro" id="IPR041664">
    <property type="entry name" value="AAA_16"/>
</dbReference>
<evidence type="ECO:0000256" key="2">
    <source>
        <dbReference type="ARBA" id="ARBA00023015"/>
    </source>
</evidence>
<dbReference type="GO" id="GO:0006355">
    <property type="term" value="P:regulation of DNA-templated transcription"/>
    <property type="evidence" value="ECO:0007669"/>
    <property type="project" value="InterPro"/>
</dbReference>